<organism evidence="3 4">
    <name type="scientific">Amycolatopsis heterodermiae</name>
    <dbReference type="NCBI Taxonomy" id="3110235"/>
    <lineage>
        <taxon>Bacteria</taxon>
        <taxon>Bacillati</taxon>
        <taxon>Actinomycetota</taxon>
        <taxon>Actinomycetes</taxon>
        <taxon>Pseudonocardiales</taxon>
        <taxon>Pseudonocardiaceae</taxon>
        <taxon>Amycolatopsis</taxon>
    </lineage>
</organism>
<comment type="caution">
    <text evidence="3">The sequence shown here is derived from an EMBL/GenBank/DDBJ whole genome shotgun (WGS) entry which is preliminary data.</text>
</comment>
<evidence type="ECO:0000259" key="2">
    <source>
        <dbReference type="Pfam" id="PF00112"/>
    </source>
</evidence>
<dbReference type="EMBL" id="JAYFSI010000001">
    <property type="protein sequence ID" value="MEA5358293.1"/>
    <property type="molecule type" value="Genomic_DNA"/>
</dbReference>
<feature type="region of interest" description="Disordered" evidence="1">
    <location>
        <begin position="1"/>
        <end position="45"/>
    </location>
</feature>
<keyword evidence="4" id="KW-1185">Reference proteome</keyword>
<dbReference type="InterPro" id="IPR038765">
    <property type="entry name" value="Papain-like_cys_pep_sf"/>
</dbReference>
<evidence type="ECO:0000313" key="3">
    <source>
        <dbReference type="EMBL" id="MEA5358293.1"/>
    </source>
</evidence>
<protein>
    <submittedName>
        <fullName evidence="3">C1 family peptidase</fullName>
    </submittedName>
</protein>
<gene>
    <name evidence="3" type="ORF">VA596_01990</name>
</gene>
<dbReference type="Pfam" id="PF00112">
    <property type="entry name" value="Peptidase_C1"/>
    <property type="match status" value="1"/>
</dbReference>
<dbReference type="Proteomes" id="UP001304298">
    <property type="component" value="Unassembled WGS sequence"/>
</dbReference>
<proteinExistence type="predicted"/>
<evidence type="ECO:0000256" key="1">
    <source>
        <dbReference type="SAM" id="MobiDB-lite"/>
    </source>
</evidence>
<feature type="domain" description="Peptidase C1A papain C-terminal" evidence="2">
    <location>
        <begin position="147"/>
        <end position="226"/>
    </location>
</feature>
<dbReference type="RefSeq" id="WP_323322978.1">
    <property type="nucleotide sequence ID" value="NZ_JAYFSI010000001.1"/>
</dbReference>
<accession>A0ABU5QWQ2</accession>
<reference evidence="3 4" key="1">
    <citation type="submission" date="2023-12" db="EMBL/GenBank/DDBJ databases">
        <title>Amycolatopsis sp. V23-08.</title>
        <authorList>
            <person name="Somphong A."/>
        </authorList>
    </citation>
    <scope>NUCLEOTIDE SEQUENCE [LARGE SCALE GENOMIC DNA]</scope>
    <source>
        <strain evidence="3 4">V23-08</strain>
    </source>
</reference>
<evidence type="ECO:0000313" key="4">
    <source>
        <dbReference type="Proteomes" id="UP001304298"/>
    </source>
</evidence>
<name>A0ABU5QWQ2_9PSEU</name>
<sequence length="249" mass="26679">MTRTGPRPGRRALRNAERRAAALARPAVDLTDQIGSPLTDQGPRPTCVPVSLASTHEAERHADGPEGFQAAIEPVWWHLHTQELTGPEGVRLTDAASALTSTGHCHRDRWPYDTTLGAGTEPPPPAAGNPPWLRARLNLLQLAHDGIEDALEDKLAGGHPVVLVLEMTDSFLDPGPDGLVAVPDIRVPSGGYHAVVAVGAWTDRDRERVLLIRNSWGDWWGAGGHCLLPVGYLINFAVQAATLEVTGDA</sequence>
<dbReference type="Gene3D" id="3.90.70.10">
    <property type="entry name" value="Cysteine proteinases"/>
    <property type="match status" value="1"/>
</dbReference>
<dbReference type="SUPFAM" id="SSF54001">
    <property type="entry name" value="Cysteine proteinases"/>
    <property type="match status" value="1"/>
</dbReference>
<dbReference type="InterPro" id="IPR000668">
    <property type="entry name" value="Peptidase_C1A_C"/>
</dbReference>